<feature type="binding site" evidence="16">
    <location>
        <position position="381"/>
    </location>
    <ligand>
        <name>Zn(2+)</name>
        <dbReference type="ChEBI" id="CHEBI:29105"/>
        <note>catalytic</note>
    </ligand>
</feature>
<keyword evidence="7" id="KW-0256">Endoplasmic reticulum</keyword>
<evidence type="ECO:0000313" key="20">
    <source>
        <dbReference type="EMBL" id="GAO50655.1"/>
    </source>
</evidence>
<comment type="caution">
    <text evidence="20">The sequence shown here is derived from an EMBL/GenBank/DDBJ whole genome shotgun (WGS) entry which is preliminary data.</text>
</comment>
<dbReference type="AlphaFoldDB" id="A0A0E9NMK5"/>
<evidence type="ECO:0000256" key="4">
    <source>
        <dbReference type="ARBA" id="ARBA00022692"/>
    </source>
</evidence>
<sequence>MLQFLESLATRFDDPSIPWKQIIISISLAHHIFTTYLQARQYRTLCATNIPKPLQGVIDQETFDKSQKYSRAKAKFGFVSGWWSTVQDVGVMYFDVLPALWRVAGNLMAGYVPAKWQGEIWQSLLFVFIFNLGTTLTNLPISAYQTFVLEEKYGFNKQTPKIFITDILKSQLLFAAIGGPVLAAFLKIIHRFGDNFFYYLWLFFVIFQFVMIAIYPTLIQPLFNKLTPLSDGELKTKVEALASKLKFPLKHLYVIDGSKRSAHSNAYFYGLPWSKQIVIFDTLIEKSSVEEIVAVLGHELGHWGLSHTSKTLVITQGYLFTIFALFRVFIHNHSLLASFNFPLSTIVSPPVIISFLLFNDLFQPFDFVISVLMNVMSRKHEFQADAYAKNLGYGEELSKALIKLQVQNLSAMDADWMYSGVHHSHPILAERLRAVGWKGGKVHCARGDERYMFLKFECAATPQSSVMTRALLHTALWKTSNLVFCLLTCRRLFHDCNPKRIESSHPSSLHPPLMRQKLPSLSPSPLQHLSSTRRSKLRQKPMLPLPLPLRWLIFVTTGVCSYCDRRWCGKEIAEGRDRGEEIWAVIGRERVMNVLWPEPISTAKKAQNVGKTAYLKATVLLTAGVLNAVRNDAPNIFPVADIFVTRSTFTPTAVTSNNHLLISTNTTQWLIFQKSLDGNVRSTSRELMTRLTSTTEHVRVILCEIEEARKYYIREQWIRVMQARIVRDKLQECYRREGVNHYENCRELAEMYFKMLKTHRVTGYKARERIIDYEG</sequence>
<dbReference type="Proteomes" id="UP000033140">
    <property type="component" value="Unassembled WGS sequence"/>
</dbReference>
<dbReference type="InterPro" id="IPR032456">
    <property type="entry name" value="Peptidase_M48_N"/>
</dbReference>
<dbReference type="InterPro" id="IPR027057">
    <property type="entry name" value="CAXX_Prtase_1"/>
</dbReference>
<gene>
    <name evidence="20" type="ORF">G7K_4778-t2</name>
</gene>
<feature type="transmembrane region" description="Helical" evidence="17">
    <location>
        <begin position="172"/>
        <end position="190"/>
    </location>
</feature>
<evidence type="ECO:0000256" key="7">
    <source>
        <dbReference type="ARBA" id="ARBA00022824"/>
    </source>
</evidence>
<protein>
    <recommendedName>
        <fullName evidence="2">Ste24 endopeptidase</fullName>
        <ecNumber evidence="2">3.4.24.84</ecNumber>
    </recommendedName>
    <alternativeName>
        <fullName evidence="14">Prenyl protein-specific endoprotease 1</fullName>
    </alternativeName>
</protein>
<feature type="active site" evidence="15">
    <location>
        <position position="299"/>
    </location>
</feature>
<feature type="binding site" evidence="16">
    <location>
        <position position="298"/>
    </location>
    <ligand>
        <name>Zn(2+)</name>
        <dbReference type="ChEBI" id="CHEBI:29105"/>
        <note>catalytic</note>
    </ligand>
</feature>
<evidence type="ECO:0000259" key="18">
    <source>
        <dbReference type="Pfam" id="PF01435"/>
    </source>
</evidence>
<dbReference type="STRING" id="698492.A0A0E9NMK5"/>
<reference evidence="20 21" key="3">
    <citation type="journal article" date="2015" name="Genome Announc.">
        <title>Draft Genome Sequence of the Archiascomycetous Yeast Saitoella complicata.</title>
        <authorList>
            <person name="Yamauchi K."/>
            <person name="Kondo S."/>
            <person name="Hamamoto M."/>
            <person name="Takahashi Y."/>
            <person name="Ogura Y."/>
            <person name="Hayashi T."/>
            <person name="Nishida H."/>
        </authorList>
    </citation>
    <scope>NUCLEOTIDE SEQUENCE [LARGE SCALE GENOMIC DNA]</scope>
    <source>
        <strain evidence="20 21">NRRL Y-17804</strain>
    </source>
</reference>
<dbReference type="GO" id="GO:0004222">
    <property type="term" value="F:metalloendopeptidase activity"/>
    <property type="evidence" value="ECO:0007669"/>
    <property type="project" value="InterPro"/>
</dbReference>
<name>A0A0E9NMK5_SAICN</name>
<proteinExistence type="inferred from homology"/>
<keyword evidence="4 17" id="KW-0812">Transmembrane</keyword>
<comment type="subcellular location">
    <subcellularLocation>
        <location evidence="1">Endoplasmic reticulum membrane</location>
        <topology evidence="1">Multi-pass membrane protein</topology>
    </subcellularLocation>
</comment>
<evidence type="ECO:0000256" key="13">
    <source>
        <dbReference type="ARBA" id="ARBA00060927"/>
    </source>
</evidence>
<evidence type="ECO:0000256" key="10">
    <source>
        <dbReference type="ARBA" id="ARBA00023049"/>
    </source>
</evidence>
<accession>A0A0E9NMK5</accession>
<dbReference type="CDD" id="cd07343">
    <property type="entry name" value="M48A_Zmpste24p_like"/>
    <property type="match status" value="1"/>
</dbReference>
<evidence type="ECO:0000259" key="19">
    <source>
        <dbReference type="Pfam" id="PF16491"/>
    </source>
</evidence>
<evidence type="ECO:0000256" key="9">
    <source>
        <dbReference type="ARBA" id="ARBA00022989"/>
    </source>
</evidence>
<feature type="active site" description="Proton donor" evidence="15">
    <location>
        <position position="385"/>
    </location>
</feature>
<reference evidence="20 21" key="1">
    <citation type="journal article" date="2011" name="J. Gen. Appl. Microbiol.">
        <title>Draft genome sequencing of the enigmatic yeast Saitoella complicata.</title>
        <authorList>
            <person name="Nishida H."/>
            <person name="Hamamoto M."/>
            <person name="Sugiyama J."/>
        </authorList>
    </citation>
    <scope>NUCLEOTIDE SEQUENCE [LARGE SCALE GENOMIC DNA]</scope>
    <source>
        <strain evidence="20 21">NRRL Y-17804</strain>
    </source>
</reference>
<dbReference type="FunFam" id="3.30.2010.10:FF:000002">
    <property type="entry name" value="CAAX prenyl protease"/>
    <property type="match status" value="1"/>
</dbReference>
<reference evidence="20 21" key="2">
    <citation type="journal article" date="2014" name="J. Gen. Appl. Microbiol.">
        <title>The early diverging ascomycetous budding yeast Saitoella complicata has three histone deacetylases belonging to the Clr6, Hos2, and Rpd3 lineages.</title>
        <authorList>
            <person name="Nishida H."/>
            <person name="Matsumoto T."/>
            <person name="Kondo S."/>
            <person name="Hamamoto M."/>
            <person name="Yoshikawa H."/>
        </authorList>
    </citation>
    <scope>NUCLEOTIDE SEQUENCE [LARGE SCALE GENOMIC DNA]</scope>
    <source>
        <strain evidence="20 21">NRRL Y-17804</strain>
    </source>
</reference>
<evidence type="ECO:0000256" key="1">
    <source>
        <dbReference type="ARBA" id="ARBA00004477"/>
    </source>
</evidence>
<dbReference type="EMBL" id="BACD03000035">
    <property type="protein sequence ID" value="GAO50655.1"/>
    <property type="molecule type" value="Genomic_DNA"/>
</dbReference>
<keyword evidence="6" id="KW-0378">Hydrolase</keyword>
<organism evidence="20 21">
    <name type="scientific">Saitoella complicata (strain BCRC 22490 / CBS 7301 / JCM 7358 / NBRC 10748 / NRRL Y-17804)</name>
    <dbReference type="NCBI Taxonomy" id="698492"/>
    <lineage>
        <taxon>Eukaryota</taxon>
        <taxon>Fungi</taxon>
        <taxon>Dikarya</taxon>
        <taxon>Ascomycota</taxon>
        <taxon>Taphrinomycotina</taxon>
        <taxon>Taphrinomycotina incertae sedis</taxon>
        <taxon>Saitoella</taxon>
    </lineage>
</organism>
<evidence type="ECO:0000256" key="3">
    <source>
        <dbReference type="ARBA" id="ARBA00022670"/>
    </source>
</evidence>
<evidence type="ECO:0000256" key="15">
    <source>
        <dbReference type="PIRSR" id="PIRSR627057-1"/>
    </source>
</evidence>
<keyword evidence="3" id="KW-0645">Protease</keyword>
<dbReference type="Pfam" id="PF16491">
    <property type="entry name" value="Peptidase_M48_N"/>
    <property type="match status" value="1"/>
</dbReference>
<feature type="domain" description="Peptidase M48" evidence="18">
    <location>
        <begin position="229"/>
        <end position="435"/>
    </location>
</feature>
<keyword evidence="21" id="KW-1185">Reference proteome</keyword>
<dbReference type="InterPro" id="IPR001915">
    <property type="entry name" value="Peptidase_M48"/>
</dbReference>
<evidence type="ECO:0000256" key="16">
    <source>
        <dbReference type="PIRSR" id="PIRSR627057-2"/>
    </source>
</evidence>
<evidence type="ECO:0000256" key="17">
    <source>
        <dbReference type="SAM" id="Phobius"/>
    </source>
</evidence>
<keyword evidence="5 16" id="KW-0479">Metal-binding</keyword>
<feature type="binding site" evidence="16">
    <location>
        <position position="302"/>
    </location>
    <ligand>
        <name>Zn(2+)</name>
        <dbReference type="ChEBI" id="CHEBI:29105"/>
        <note>catalytic</note>
    </ligand>
</feature>
<dbReference type="PANTHER" id="PTHR10120">
    <property type="entry name" value="CAAX PRENYL PROTEASE 1"/>
    <property type="match status" value="1"/>
</dbReference>
<evidence type="ECO:0000256" key="6">
    <source>
        <dbReference type="ARBA" id="ARBA00022801"/>
    </source>
</evidence>
<keyword evidence="10" id="KW-0482">Metalloprotease</keyword>
<evidence type="ECO:0000313" key="21">
    <source>
        <dbReference type="Proteomes" id="UP000033140"/>
    </source>
</evidence>
<evidence type="ECO:0000256" key="5">
    <source>
        <dbReference type="ARBA" id="ARBA00022723"/>
    </source>
</evidence>
<keyword evidence="9 17" id="KW-1133">Transmembrane helix</keyword>
<comment type="cofactor">
    <cofactor evidence="16">
        <name>Zn(2+)</name>
        <dbReference type="ChEBI" id="CHEBI:29105"/>
    </cofactor>
    <text evidence="16">Binds 1 zinc ion per subunit.</text>
</comment>
<dbReference type="Pfam" id="PF01435">
    <property type="entry name" value="Peptidase_M48"/>
    <property type="match status" value="1"/>
</dbReference>
<keyword evidence="11 17" id="KW-0472">Membrane</keyword>
<dbReference type="Gene3D" id="3.30.2010.10">
    <property type="entry name" value="Metalloproteases ('zincins'), catalytic domain"/>
    <property type="match status" value="1"/>
</dbReference>
<feature type="domain" description="CAAX prenyl protease 1 N-terminal" evidence="19">
    <location>
        <begin position="41"/>
        <end position="225"/>
    </location>
</feature>
<feature type="transmembrane region" description="Helical" evidence="17">
    <location>
        <begin position="312"/>
        <end position="330"/>
    </location>
</feature>
<feature type="transmembrane region" description="Helical" evidence="17">
    <location>
        <begin position="196"/>
        <end position="215"/>
    </location>
</feature>
<evidence type="ECO:0000256" key="12">
    <source>
        <dbReference type="ARBA" id="ARBA00044456"/>
    </source>
</evidence>
<evidence type="ECO:0000256" key="11">
    <source>
        <dbReference type="ARBA" id="ARBA00023136"/>
    </source>
</evidence>
<evidence type="ECO:0000256" key="8">
    <source>
        <dbReference type="ARBA" id="ARBA00022833"/>
    </source>
</evidence>
<evidence type="ECO:0000256" key="14">
    <source>
        <dbReference type="ARBA" id="ARBA00083451"/>
    </source>
</evidence>
<dbReference type="GO" id="GO:0005789">
    <property type="term" value="C:endoplasmic reticulum membrane"/>
    <property type="evidence" value="ECO:0007669"/>
    <property type="project" value="UniProtKB-SubCell"/>
</dbReference>
<dbReference type="EC" id="3.4.24.84" evidence="2"/>
<comment type="catalytic activity">
    <reaction evidence="12">
        <text>Hydrolyzes the peptide bond -P2-(S-farnesyl or geranylgeranyl)C-P1'-P2'-P3'-COOH where P1' and P2' are amino acids with aliphatic side chains and P3' is any C-terminal residue.</text>
        <dbReference type="EC" id="3.4.24.84"/>
    </reaction>
</comment>
<keyword evidence="8 16" id="KW-0862">Zinc</keyword>
<evidence type="ECO:0000256" key="2">
    <source>
        <dbReference type="ARBA" id="ARBA00012336"/>
    </source>
</evidence>
<dbReference type="GO" id="GO:0071586">
    <property type="term" value="P:CAAX-box protein processing"/>
    <property type="evidence" value="ECO:0007669"/>
    <property type="project" value="InterPro"/>
</dbReference>
<comment type="similarity">
    <text evidence="13">Belongs to the peptidase M48A family.</text>
</comment>
<dbReference type="GO" id="GO:0046872">
    <property type="term" value="F:metal ion binding"/>
    <property type="evidence" value="ECO:0007669"/>
    <property type="project" value="UniProtKB-KW"/>
</dbReference>